<protein>
    <submittedName>
        <fullName evidence="1">Helix-turn-helix transcriptional regulator</fullName>
    </submittedName>
</protein>
<sequence>MDKLLNVDEHGKLKCSIEYTLQKIGGKWKPVILWHLAYDGIHRYGELKKLMPGITHKMLSQQLKELEQDQLIVRKQFNEMPLKVEYSISDKGTSLKPLLKEMHNWGSRQDE</sequence>
<dbReference type="EMBL" id="CP059540">
    <property type="protein sequence ID" value="QMT16639.1"/>
    <property type="molecule type" value="Genomic_DNA"/>
</dbReference>
<reference evidence="1 2" key="1">
    <citation type="submission" date="2020-07" db="EMBL/GenBank/DDBJ databases">
        <title>Screening of a cold-adapted Planococcus bacterium producing protease in traditional shrimp paste and protease identification by genome sequencing.</title>
        <authorList>
            <person name="Gao R."/>
            <person name="Leng W."/>
            <person name="Chu Q."/>
            <person name="Wu X."/>
            <person name="Liu H."/>
            <person name="Li X."/>
        </authorList>
    </citation>
    <scope>NUCLEOTIDE SEQUENCE [LARGE SCALE GENOMIC DNA]</scope>
    <source>
        <strain evidence="1 2">XJ11</strain>
    </source>
</reference>
<dbReference type="PANTHER" id="PTHR33204">
    <property type="entry name" value="TRANSCRIPTIONAL REGULATOR, MARR FAMILY"/>
    <property type="match status" value="1"/>
</dbReference>
<dbReference type="Pfam" id="PF01638">
    <property type="entry name" value="HxlR"/>
    <property type="match status" value="1"/>
</dbReference>
<dbReference type="SUPFAM" id="SSF46785">
    <property type="entry name" value="Winged helix' DNA-binding domain"/>
    <property type="match status" value="1"/>
</dbReference>
<evidence type="ECO:0000313" key="1">
    <source>
        <dbReference type="EMBL" id="QMT16639.1"/>
    </source>
</evidence>
<gene>
    <name evidence="1" type="ORF">H1Q58_11735</name>
</gene>
<dbReference type="AlphaFoldDB" id="A0A150W8U2"/>
<dbReference type="Gene3D" id="1.10.10.10">
    <property type="entry name" value="Winged helix-like DNA-binding domain superfamily/Winged helix DNA-binding domain"/>
    <property type="match status" value="1"/>
</dbReference>
<dbReference type="PANTHER" id="PTHR33204:SF29">
    <property type="entry name" value="TRANSCRIPTIONAL REGULATOR"/>
    <property type="match status" value="1"/>
</dbReference>
<dbReference type="PROSITE" id="PS51118">
    <property type="entry name" value="HTH_HXLR"/>
    <property type="match status" value="1"/>
</dbReference>
<accession>A0A150W8U2</accession>
<organism evidence="1 2">
    <name type="scientific">Planococcus maritimus</name>
    <dbReference type="NCBI Taxonomy" id="192421"/>
    <lineage>
        <taxon>Bacteria</taxon>
        <taxon>Bacillati</taxon>
        <taxon>Bacillota</taxon>
        <taxon>Bacilli</taxon>
        <taxon>Bacillales</taxon>
        <taxon>Caryophanaceae</taxon>
        <taxon>Planococcus</taxon>
    </lineage>
</organism>
<dbReference type="KEGG" id="pmat:BBI11_12445"/>
<dbReference type="RefSeq" id="WP_068463479.1">
    <property type="nucleotide sequence ID" value="NZ_CANLTX010000007.1"/>
</dbReference>
<keyword evidence="2" id="KW-1185">Reference proteome</keyword>
<dbReference type="InterPro" id="IPR036390">
    <property type="entry name" value="WH_DNA-bd_sf"/>
</dbReference>
<accession>A0A7D7RMD5</accession>
<dbReference type="InterPro" id="IPR036388">
    <property type="entry name" value="WH-like_DNA-bd_sf"/>
</dbReference>
<dbReference type="InterPro" id="IPR002577">
    <property type="entry name" value="HTH_HxlR"/>
</dbReference>
<dbReference type="Proteomes" id="UP000514716">
    <property type="component" value="Chromosome"/>
</dbReference>
<proteinExistence type="predicted"/>
<dbReference type="KEGG" id="pdec:H1Q58_11735"/>
<dbReference type="OrthoDB" id="9791143at2"/>
<name>A0A150W8U2_PLAMR</name>
<evidence type="ECO:0000313" key="2">
    <source>
        <dbReference type="Proteomes" id="UP000514716"/>
    </source>
</evidence>